<dbReference type="KEGG" id="rlc:K227x_44110"/>
<feature type="transmembrane region" description="Helical" evidence="1">
    <location>
        <begin position="309"/>
        <end position="338"/>
    </location>
</feature>
<evidence type="ECO:0000256" key="2">
    <source>
        <dbReference type="SAM" id="SignalP"/>
    </source>
</evidence>
<accession>A0A517NFV3</accession>
<feature type="signal peptide" evidence="2">
    <location>
        <begin position="1"/>
        <end position="26"/>
    </location>
</feature>
<keyword evidence="1" id="KW-0812">Transmembrane</keyword>
<sequence length="347" mass="36344" precursor="true">MLIRFCVTAIMAALIFASGFGSRIDAAIITPGNILVMDVNTGNLREYSLSGVFEQSFSVTDDAEAASTEQHRDVAVDVLGNAHIFNGTFTPSLSTIDTATNTQTDRTGPDSGFASAYTTGRGGIAAIGESVFVADAPVGARSDKGIIRFDAGSGFASTRFATDFIPNDLTFGPDGKLYALGTESSGATSTPNLVNVYDPTTLLRLDQLTLPAATSNESLRGLVSDGQGNYFAVVSDGSIIRLDAAGNIVNAFLFSDATSSTHLFDIDIDAMGNLVASGEDGRVYLTNTHFDTQSSFFATTAPLSPSPQLYVSFTTAVVAVPEPTTMVALCGFALIAAYRGGRRVARR</sequence>
<organism evidence="3 4">
    <name type="scientific">Rubripirellula lacrimiformis</name>
    <dbReference type="NCBI Taxonomy" id="1930273"/>
    <lineage>
        <taxon>Bacteria</taxon>
        <taxon>Pseudomonadati</taxon>
        <taxon>Planctomycetota</taxon>
        <taxon>Planctomycetia</taxon>
        <taxon>Pirellulales</taxon>
        <taxon>Pirellulaceae</taxon>
        <taxon>Rubripirellula</taxon>
    </lineage>
</organism>
<keyword evidence="1" id="KW-0472">Membrane</keyword>
<dbReference type="RefSeq" id="WP_145172394.1">
    <property type="nucleotide sequence ID" value="NZ_CP036525.1"/>
</dbReference>
<keyword evidence="1" id="KW-1133">Transmembrane helix</keyword>
<keyword evidence="2" id="KW-0732">Signal</keyword>
<dbReference type="EMBL" id="CP036525">
    <property type="protein sequence ID" value="QDT06004.1"/>
    <property type="molecule type" value="Genomic_DNA"/>
</dbReference>
<dbReference type="OrthoDB" id="5378341at2"/>
<evidence type="ECO:0000256" key="1">
    <source>
        <dbReference type="SAM" id="Phobius"/>
    </source>
</evidence>
<feature type="chain" id="PRO_5022192340" description="PEP-CTERM protein-sorting domain-containing protein" evidence="2">
    <location>
        <begin position="27"/>
        <end position="347"/>
    </location>
</feature>
<proteinExistence type="predicted"/>
<keyword evidence="4" id="KW-1185">Reference proteome</keyword>
<protein>
    <recommendedName>
        <fullName evidence="5">PEP-CTERM protein-sorting domain-containing protein</fullName>
    </recommendedName>
</protein>
<dbReference type="Proteomes" id="UP000318538">
    <property type="component" value="Chromosome"/>
</dbReference>
<evidence type="ECO:0000313" key="4">
    <source>
        <dbReference type="Proteomes" id="UP000318538"/>
    </source>
</evidence>
<name>A0A517NFV3_9BACT</name>
<dbReference type="AlphaFoldDB" id="A0A517NFV3"/>
<dbReference type="Gene3D" id="2.130.10.10">
    <property type="entry name" value="YVTN repeat-like/Quinoprotein amine dehydrogenase"/>
    <property type="match status" value="1"/>
</dbReference>
<evidence type="ECO:0000313" key="3">
    <source>
        <dbReference type="EMBL" id="QDT06004.1"/>
    </source>
</evidence>
<evidence type="ECO:0008006" key="5">
    <source>
        <dbReference type="Google" id="ProtNLM"/>
    </source>
</evidence>
<dbReference type="SUPFAM" id="SSF101898">
    <property type="entry name" value="NHL repeat"/>
    <property type="match status" value="1"/>
</dbReference>
<dbReference type="InterPro" id="IPR015943">
    <property type="entry name" value="WD40/YVTN_repeat-like_dom_sf"/>
</dbReference>
<reference evidence="3 4" key="1">
    <citation type="submission" date="2019-02" db="EMBL/GenBank/DDBJ databases">
        <title>Deep-cultivation of Planctomycetes and their phenomic and genomic characterization uncovers novel biology.</title>
        <authorList>
            <person name="Wiegand S."/>
            <person name="Jogler M."/>
            <person name="Boedeker C."/>
            <person name="Pinto D."/>
            <person name="Vollmers J."/>
            <person name="Rivas-Marin E."/>
            <person name="Kohn T."/>
            <person name="Peeters S.H."/>
            <person name="Heuer A."/>
            <person name="Rast P."/>
            <person name="Oberbeckmann S."/>
            <person name="Bunk B."/>
            <person name="Jeske O."/>
            <person name="Meyerdierks A."/>
            <person name="Storesund J.E."/>
            <person name="Kallscheuer N."/>
            <person name="Luecker S."/>
            <person name="Lage O.M."/>
            <person name="Pohl T."/>
            <person name="Merkel B.J."/>
            <person name="Hornburger P."/>
            <person name="Mueller R.-W."/>
            <person name="Bruemmer F."/>
            <person name="Labrenz M."/>
            <person name="Spormann A.M."/>
            <person name="Op den Camp H."/>
            <person name="Overmann J."/>
            <person name="Amann R."/>
            <person name="Jetten M.S.M."/>
            <person name="Mascher T."/>
            <person name="Medema M.H."/>
            <person name="Devos D.P."/>
            <person name="Kaster A.-K."/>
            <person name="Ovreas L."/>
            <person name="Rohde M."/>
            <person name="Galperin M.Y."/>
            <person name="Jogler C."/>
        </authorList>
    </citation>
    <scope>NUCLEOTIDE SEQUENCE [LARGE SCALE GENOMIC DNA]</scope>
    <source>
        <strain evidence="3 4">K22_7</strain>
    </source>
</reference>
<gene>
    <name evidence="3" type="ORF">K227x_44110</name>
</gene>